<sequence>MSMTGTGGISVKREDSEIGNGISENSRNEQSSVDGNTKAESSSVVNGHFEDESGGAGGVKEGVIGVNEQSGQVLPEQPDLKIIRRQISGFVGFANLPKQWHRKSIRRGFNFNLLCVSQKGLGKSTLINTLFNRDIEASSEVGFSDRNDEVNGKMDGLKIEDSQDEEIETDREDDVSSSVKIKSYTTTIEENGVNLKLCVVDTPGFGDAIDNTGSWKPIADEVNYRFDQYLDAENKINRSLENDNRIHACLYFIEPTAHYLKPLDVEFCKQVHEKCNLIPIIAKSDILTEDEITVFKQRIRKQLDEANVKFFQPPTYAMDDPDTVKASNDLFEKIPYAVVGSNSSVTNKEGKTFRGRSYPWGIIDVDNAKHCDFVYLRDLLISQYLEELRERTNNVLYENYRSQKLIKLGIKQDNSVFKEFDPESKQREEKQLHEAKLAKLEAEMKTVFHQKVSEKEKKLQKSEAELFARHKEMKEKLTKQLKALEEKKHQLEISISNQPAQSPAQTKKKGFLR</sequence>
<accession>A0A7H9HTJ2</accession>
<protein>
    <recommendedName>
        <fullName evidence="6">Septin-type G domain-containing protein</fullName>
    </recommendedName>
</protein>
<dbReference type="CDD" id="cd01850">
    <property type="entry name" value="CDC_Septin"/>
    <property type="match status" value="1"/>
</dbReference>
<name>A0A7H9HTJ2_9SACH</name>
<evidence type="ECO:0000256" key="5">
    <source>
        <dbReference type="SAM" id="MobiDB-lite"/>
    </source>
</evidence>
<dbReference type="Proteomes" id="UP000510647">
    <property type="component" value="Chromosome 3"/>
</dbReference>
<feature type="region of interest" description="Disordered" evidence="5">
    <location>
        <begin position="1"/>
        <end position="62"/>
    </location>
</feature>
<evidence type="ECO:0000256" key="4">
    <source>
        <dbReference type="RuleBase" id="RU004560"/>
    </source>
</evidence>
<gene>
    <name evidence="7" type="ORF">HG537_0C03730</name>
</gene>
<evidence type="ECO:0000313" key="8">
    <source>
        <dbReference type="Proteomes" id="UP000510647"/>
    </source>
</evidence>
<comment type="similarity">
    <text evidence="4">Belongs to the TRAFAC class TrmE-Era-EngA-EngB-Septin-like GTPase superfamily. Septin GTPase family.</text>
</comment>
<dbReference type="PANTHER" id="PTHR18884">
    <property type="entry name" value="SEPTIN"/>
    <property type="match status" value="1"/>
</dbReference>
<dbReference type="GO" id="GO:0005935">
    <property type="term" value="C:cellular bud neck"/>
    <property type="evidence" value="ECO:0007669"/>
    <property type="project" value="UniProtKB-SubCell"/>
</dbReference>
<proteinExistence type="inferred from homology"/>
<dbReference type="Gene3D" id="3.40.50.300">
    <property type="entry name" value="P-loop containing nucleotide triphosphate hydrolases"/>
    <property type="match status" value="1"/>
</dbReference>
<keyword evidence="8" id="KW-1185">Reference proteome</keyword>
<dbReference type="Pfam" id="PF00735">
    <property type="entry name" value="Septin"/>
    <property type="match status" value="1"/>
</dbReference>
<dbReference type="InterPro" id="IPR030379">
    <property type="entry name" value="G_SEPTIN_dom"/>
</dbReference>
<feature type="compositionally biased region" description="Polar residues" evidence="5">
    <location>
        <begin position="493"/>
        <end position="505"/>
    </location>
</feature>
<dbReference type="GO" id="GO:0031105">
    <property type="term" value="C:septin complex"/>
    <property type="evidence" value="ECO:0007669"/>
    <property type="project" value="UniProtKB-ARBA"/>
</dbReference>
<dbReference type="InterPro" id="IPR027417">
    <property type="entry name" value="P-loop_NTPase"/>
</dbReference>
<dbReference type="PROSITE" id="PS51719">
    <property type="entry name" value="G_SEPTIN"/>
    <property type="match status" value="1"/>
</dbReference>
<dbReference type="AlphaFoldDB" id="A0A7H9HTJ2"/>
<evidence type="ECO:0000256" key="3">
    <source>
        <dbReference type="ARBA" id="ARBA00023134"/>
    </source>
</evidence>
<evidence type="ECO:0000256" key="1">
    <source>
        <dbReference type="ARBA" id="ARBA00004266"/>
    </source>
</evidence>
<organism evidence="7 8">
    <name type="scientific">Torulaspora globosa</name>
    <dbReference type="NCBI Taxonomy" id="48254"/>
    <lineage>
        <taxon>Eukaryota</taxon>
        <taxon>Fungi</taxon>
        <taxon>Dikarya</taxon>
        <taxon>Ascomycota</taxon>
        <taxon>Saccharomycotina</taxon>
        <taxon>Saccharomycetes</taxon>
        <taxon>Saccharomycetales</taxon>
        <taxon>Saccharomycetaceae</taxon>
        <taxon>Torulaspora</taxon>
    </lineage>
</organism>
<evidence type="ECO:0000259" key="6">
    <source>
        <dbReference type="PROSITE" id="PS51719"/>
    </source>
</evidence>
<reference evidence="7 8" key="1">
    <citation type="submission" date="2020-06" db="EMBL/GenBank/DDBJ databases">
        <title>The yeast mating-type switching endonuclease HO is a domesticated member of an unorthodox homing genetic element family.</title>
        <authorList>
            <person name="Coughlan A.Y."/>
            <person name="Lombardi L."/>
            <person name="Braun-Galleani S."/>
            <person name="Martos A.R."/>
            <person name="Galeote V."/>
            <person name="Bigey F."/>
            <person name="Dequin S."/>
            <person name="Byrne K.P."/>
            <person name="Wolfe K.H."/>
        </authorList>
    </citation>
    <scope>NUCLEOTIDE SEQUENCE [LARGE SCALE GENOMIC DNA]</scope>
    <source>
        <strain evidence="7 8">CBS2947</strain>
    </source>
</reference>
<comment type="subcellular location">
    <subcellularLocation>
        <location evidence="1">Bud neck</location>
    </subcellularLocation>
</comment>
<evidence type="ECO:0000256" key="2">
    <source>
        <dbReference type="ARBA" id="ARBA00022741"/>
    </source>
</evidence>
<dbReference type="SUPFAM" id="SSF52540">
    <property type="entry name" value="P-loop containing nucleoside triphosphate hydrolases"/>
    <property type="match status" value="1"/>
</dbReference>
<keyword evidence="3 4" id="KW-0342">GTP-binding</keyword>
<dbReference type="GO" id="GO:0005525">
    <property type="term" value="F:GTP binding"/>
    <property type="evidence" value="ECO:0007669"/>
    <property type="project" value="UniProtKB-KW"/>
</dbReference>
<feature type="compositionally biased region" description="Polar residues" evidence="5">
    <location>
        <begin position="22"/>
        <end position="45"/>
    </location>
</feature>
<dbReference type="PIRSF" id="PIRSF006698">
    <property type="entry name" value="Septin"/>
    <property type="match status" value="1"/>
</dbReference>
<feature type="region of interest" description="Disordered" evidence="5">
    <location>
        <begin position="492"/>
        <end position="513"/>
    </location>
</feature>
<dbReference type="InterPro" id="IPR016491">
    <property type="entry name" value="Septin"/>
</dbReference>
<keyword evidence="2 4" id="KW-0547">Nucleotide-binding</keyword>
<dbReference type="OrthoDB" id="416553at2759"/>
<evidence type="ECO:0000313" key="7">
    <source>
        <dbReference type="EMBL" id="QLQ79725.1"/>
    </source>
</evidence>
<dbReference type="EMBL" id="CP059269">
    <property type="protein sequence ID" value="QLQ79725.1"/>
    <property type="molecule type" value="Genomic_DNA"/>
</dbReference>
<feature type="domain" description="Septin-type G" evidence="6">
    <location>
        <begin position="107"/>
        <end position="407"/>
    </location>
</feature>